<name>A0A0F9ERX6_9ZZZZ</name>
<accession>A0A0F9ERX6</accession>
<evidence type="ECO:0000313" key="1">
    <source>
        <dbReference type="EMBL" id="KKL26618.1"/>
    </source>
</evidence>
<feature type="non-terminal residue" evidence="1">
    <location>
        <position position="1"/>
    </location>
</feature>
<reference evidence="1" key="1">
    <citation type="journal article" date="2015" name="Nature">
        <title>Complex archaea that bridge the gap between prokaryotes and eukaryotes.</title>
        <authorList>
            <person name="Spang A."/>
            <person name="Saw J.H."/>
            <person name="Jorgensen S.L."/>
            <person name="Zaremba-Niedzwiedzka K."/>
            <person name="Martijn J."/>
            <person name="Lind A.E."/>
            <person name="van Eijk R."/>
            <person name="Schleper C."/>
            <person name="Guy L."/>
            <person name="Ettema T.J."/>
        </authorList>
    </citation>
    <scope>NUCLEOTIDE SEQUENCE</scope>
</reference>
<comment type="caution">
    <text evidence="1">The sequence shown here is derived from an EMBL/GenBank/DDBJ whole genome shotgun (WGS) entry which is preliminary data.</text>
</comment>
<organism evidence="1">
    <name type="scientific">marine sediment metagenome</name>
    <dbReference type="NCBI Taxonomy" id="412755"/>
    <lineage>
        <taxon>unclassified sequences</taxon>
        <taxon>metagenomes</taxon>
        <taxon>ecological metagenomes</taxon>
    </lineage>
</organism>
<sequence length="85" mass="10082">LFLGFRHCPYHRLLRKANIRTMRKKITQKDYDSLCEFLEGWMAYANHANTYNLRRKIANIVEGKFPGNISLLQLDRLLKNAIYVP</sequence>
<dbReference type="EMBL" id="LAZR01035771">
    <property type="protein sequence ID" value="KKL26618.1"/>
    <property type="molecule type" value="Genomic_DNA"/>
</dbReference>
<protein>
    <submittedName>
        <fullName evidence="1">Uncharacterized protein</fullName>
    </submittedName>
</protein>
<gene>
    <name evidence="1" type="ORF">LCGC14_2393470</name>
</gene>
<dbReference type="AlphaFoldDB" id="A0A0F9ERX6"/>
<proteinExistence type="predicted"/>